<organism evidence="4 5">
    <name type="scientific">Malaciobacter molluscorum LMG 25693</name>
    <dbReference type="NCBI Taxonomy" id="870501"/>
    <lineage>
        <taxon>Bacteria</taxon>
        <taxon>Pseudomonadati</taxon>
        <taxon>Campylobacterota</taxon>
        <taxon>Epsilonproteobacteria</taxon>
        <taxon>Campylobacterales</taxon>
        <taxon>Arcobacteraceae</taxon>
        <taxon>Malaciobacter</taxon>
    </lineage>
</organism>
<accession>A0A2G1DM38</accession>
<dbReference type="EMBL" id="CP032098">
    <property type="protein sequence ID" value="AXX92216.1"/>
    <property type="molecule type" value="Genomic_DNA"/>
</dbReference>
<evidence type="ECO:0000256" key="1">
    <source>
        <dbReference type="SAM" id="Coils"/>
    </source>
</evidence>
<reference evidence="4 5" key="1">
    <citation type="submission" date="2017-09" db="EMBL/GenBank/DDBJ databases">
        <title>Arcobacter canalis sp. nov., a new species isolated from a water canal contaminated with urban sewage.</title>
        <authorList>
            <person name="Perez-Cataluna A."/>
            <person name="Salas-Masso N."/>
            <person name="Figueras M.J."/>
        </authorList>
    </citation>
    <scope>NUCLEOTIDE SEQUENCE [LARGE SCALE GENOMIC DNA]</scope>
    <source>
        <strain evidence="4 5">F98-3</strain>
    </source>
</reference>
<dbReference type="InterPro" id="IPR024530">
    <property type="entry name" value="QSregVF_b"/>
</dbReference>
<feature type="coiled-coil region" evidence="1">
    <location>
        <begin position="268"/>
        <end position="295"/>
    </location>
</feature>
<keyword evidence="1" id="KW-0175">Coiled coil</keyword>
<proteinExistence type="predicted"/>
<dbReference type="Proteomes" id="UP000262712">
    <property type="component" value="Chromosome"/>
</dbReference>
<sequence>MWFIAFIFWGFMLASWIKPYFPKDWLIQYPDLAHYVSFISIFLILFYIYFLRPFLREVNGERTIDFGKYKGRKWKDIPTEYLQWVSQTYNDYSQAGAYRELRRRKKLKKKEFKHKYQGTILGIIETNRTCWKCKKTTTIIAIKFYTKMNEDDIYDTMPSVAHYIKYLPNDILEKIQTEYPFFKYKYSHTINEEYIANCCIHCDSLQGDWELHEEPQGKFFNSHKMKCKKYIVNKNDRLEFSKRPLKQTIKSSSKNKIKDVIYKEDENISTDETLNEELQKAIKNYDENIISNNAEQEHLNKIKQSEDSVIFSEEGVYYDGVFISNQELEKRAQEEDEIQDENDNFIHFGKYKGKKWEKVPSSYLNWVVDNFDGIDERYYALEELKRRV</sequence>
<dbReference type="Pfam" id="PF12843">
    <property type="entry name" value="QSregVF_b"/>
    <property type="match status" value="1"/>
</dbReference>
<protein>
    <submittedName>
        <fullName evidence="4">Uncharacterized protein</fullName>
    </submittedName>
</protein>
<reference evidence="3 6" key="2">
    <citation type="submission" date="2018-08" db="EMBL/GenBank/DDBJ databases">
        <title>Complete genome of the Arcobacter molluscorum type strain LMG 25693.</title>
        <authorList>
            <person name="Miller W.G."/>
            <person name="Yee E."/>
            <person name="Bono J.L."/>
        </authorList>
    </citation>
    <scope>NUCLEOTIDE SEQUENCE [LARGE SCALE GENOMIC DNA]</scope>
    <source>
        <strain evidence="3 6">CECT 7696</strain>
    </source>
</reference>
<keyword evidence="2" id="KW-0812">Transmembrane</keyword>
<keyword evidence="2" id="KW-0472">Membrane</keyword>
<dbReference type="EMBL" id="NXFY01000001">
    <property type="protein sequence ID" value="PHO19444.1"/>
    <property type="molecule type" value="Genomic_DNA"/>
</dbReference>
<dbReference type="KEGG" id="amol:AMOL_1235"/>
<evidence type="ECO:0000313" key="4">
    <source>
        <dbReference type="EMBL" id="PHO19444.1"/>
    </source>
</evidence>
<dbReference type="PANTHER" id="PTHR38357:SF1">
    <property type="entry name" value="EXPRESSED PROTEIN"/>
    <property type="match status" value="1"/>
</dbReference>
<feature type="transmembrane region" description="Helical" evidence="2">
    <location>
        <begin position="33"/>
        <end position="51"/>
    </location>
</feature>
<dbReference type="Proteomes" id="UP000221222">
    <property type="component" value="Unassembled WGS sequence"/>
</dbReference>
<evidence type="ECO:0000256" key="2">
    <source>
        <dbReference type="SAM" id="Phobius"/>
    </source>
</evidence>
<evidence type="ECO:0000313" key="6">
    <source>
        <dbReference type="Proteomes" id="UP000262712"/>
    </source>
</evidence>
<name>A0A2G1DM38_9BACT</name>
<evidence type="ECO:0000313" key="3">
    <source>
        <dbReference type="EMBL" id="AXX92216.1"/>
    </source>
</evidence>
<gene>
    <name evidence="3" type="ORF">AMOL_1235</name>
    <name evidence="4" type="ORF">CPU12_01300</name>
</gene>
<evidence type="ECO:0000313" key="5">
    <source>
        <dbReference type="Proteomes" id="UP000221222"/>
    </source>
</evidence>
<keyword evidence="5" id="KW-1185">Reference proteome</keyword>
<dbReference type="PANTHER" id="PTHR38357">
    <property type="entry name" value="EXPRESSED PROTEIN"/>
    <property type="match status" value="1"/>
</dbReference>
<dbReference type="RefSeq" id="WP_099341260.1">
    <property type="nucleotide sequence ID" value="NZ_CP032098.1"/>
</dbReference>
<keyword evidence="2" id="KW-1133">Transmembrane helix</keyword>
<dbReference type="AlphaFoldDB" id="A0A2G1DM38"/>